<dbReference type="RefSeq" id="WP_144256980.1">
    <property type="nucleotide sequence ID" value="NZ_VJZT01000013.1"/>
</dbReference>
<keyword evidence="2" id="KW-1185">Reference proteome</keyword>
<dbReference type="Proteomes" id="UP000316371">
    <property type="component" value="Unassembled WGS sequence"/>
</dbReference>
<comment type="caution">
    <text evidence="1">The sequence shown here is derived from an EMBL/GenBank/DDBJ whole genome shotgun (WGS) entry which is preliminary data.</text>
</comment>
<evidence type="ECO:0000313" key="1">
    <source>
        <dbReference type="EMBL" id="TRX37487.1"/>
    </source>
</evidence>
<sequence>MPTYNQEIISEFITELKDFFGSPLTLIKIDAKIIDFNIDENVWRKESGSSIAEMIEFSKLYHNENDFDKIVFKILNYYSNI</sequence>
<proteinExistence type="predicted"/>
<protein>
    <submittedName>
        <fullName evidence="1">Uncharacterized protein</fullName>
    </submittedName>
</protein>
<dbReference type="EMBL" id="VJZT01000013">
    <property type="protein sequence ID" value="TRX37487.1"/>
    <property type="molecule type" value="Genomic_DNA"/>
</dbReference>
<evidence type="ECO:0000313" key="2">
    <source>
        <dbReference type="Proteomes" id="UP000316371"/>
    </source>
</evidence>
<reference evidence="1 2" key="1">
    <citation type="submission" date="2019-07" db="EMBL/GenBank/DDBJ databases">
        <title>Novel species of Flavobacterium.</title>
        <authorList>
            <person name="Liu Q."/>
            <person name="Xin Y.-H."/>
        </authorList>
    </citation>
    <scope>NUCLEOTIDE SEQUENCE [LARGE SCALE GENOMIC DNA]</scope>
    <source>
        <strain evidence="1 2">LB1R34</strain>
    </source>
</reference>
<name>A0A553DXJ4_9FLAO</name>
<accession>A0A553DXJ4</accession>
<organism evidence="1 2">
    <name type="scientific">Flavobacterium restrictum</name>
    <dbReference type="NCBI Taxonomy" id="2594428"/>
    <lineage>
        <taxon>Bacteria</taxon>
        <taxon>Pseudomonadati</taxon>
        <taxon>Bacteroidota</taxon>
        <taxon>Flavobacteriia</taxon>
        <taxon>Flavobacteriales</taxon>
        <taxon>Flavobacteriaceae</taxon>
        <taxon>Flavobacterium</taxon>
    </lineage>
</organism>
<dbReference type="OrthoDB" id="1367303at2"/>
<gene>
    <name evidence="1" type="ORF">FNW21_11930</name>
</gene>
<dbReference type="AlphaFoldDB" id="A0A553DXJ4"/>